<evidence type="ECO:0000256" key="3">
    <source>
        <dbReference type="ARBA" id="ARBA00014701"/>
    </source>
</evidence>
<dbReference type="GO" id="GO:0006096">
    <property type="term" value="P:glycolytic process"/>
    <property type="evidence" value="ECO:0007669"/>
    <property type="project" value="InterPro"/>
</dbReference>
<dbReference type="GO" id="GO:0005524">
    <property type="term" value="F:ATP binding"/>
    <property type="evidence" value="ECO:0007669"/>
    <property type="project" value="UniProtKB-KW"/>
</dbReference>
<evidence type="ECO:0000256" key="6">
    <source>
        <dbReference type="ARBA" id="ARBA00022777"/>
    </source>
</evidence>
<evidence type="ECO:0000313" key="10">
    <source>
        <dbReference type="Proteomes" id="UP001321582"/>
    </source>
</evidence>
<keyword evidence="7" id="KW-0067">ATP-binding</keyword>
<dbReference type="PANTHER" id="PTHR18964">
    <property type="entry name" value="ROK (REPRESSOR, ORF, KINASE) FAMILY"/>
    <property type="match status" value="1"/>
</dbReference>
<evidence type="ECO:0000256" key="2">
    <source>
        <dbReference type="ARBA" id="ARBA00012323"/>
    </source>
</evidence>
<evidence type="ECO:0000313" key="9">
    <source>
        <dbReference type="EMBL" id="BDU49867.1"/>
    </source>
</evidence>
<dbReference type="PANTHER" id="PTHR18964:SF149">
    <property type="entry name" value="BIFUNCTIONAL UDP-N-ACETYLGLUCOSAMINE 2-EPIMERASE_N-ACETYLMANNOSAMINE KINASE"/>
    <property type="match status" value="1"/>
</dbReference>
<dbReference type="SUPFAM" id="SSF53067">
    <property type="entry name" value="Actin-like ATPase domain"/>
    <property type="match status" value="1"/>
</dbReference>
<keyword evidence="5" id="KW-0547">Nucleotide-binding</keyword>
<accession>A0AAU9DET8</accession>
<dbReference type="Gene3D" id="3.30.420.40">
    <property type="match status" value="2"/>
</dbReference>
<dbReference type="PROSITE" id="PS01125">
    <property type="entry name" value="ROK"/>
    <property type="match status" value="1"/>
</dbReference>
<proteinExistence type="inferred from homology"/>
<evidence type="ECO:0000256" key="7">
    <source>
        <dbReference type="ARBA" id="ARBA00022840"/>
    </source>
</evidence>
<dbReference type="Proteomes" id="UP001321582">
    <property type="component" value="Chromosome"/>
</dbReference>
<dbReference type="InterPro" id="IPR049874">
    <property type="entry name" value="ROK_cs"/>
</dbReference>
<dbReference type="KEGG" id="haby:HLVA_04360"/>
<keyword evidence="6" id="KW-0418">Kinase</keyword>
<dbReference type="AlphaFoldDB" id="A0AAU9DET8"/>
<keyword evidence="10" id="KW-1185">Reference proteome</keyword>
<dbReference type="InterPro" id="IPR043129">
    <property type="entry name" value="ATPase_NBD"/>
</dbReference>
<name>A0AAU9DET8_9FUSO</name>
<organism evidence="9 10">
    <name type="scientific">Haliovirga abyssi</name>
    <dbReference type="NCBI Taxonomy" id="2996794"/>
    <lineage>
        <taxon>Bacteria</taxon>
        <taxon>Fusobacteriati</taxon>
        <taxon>Fusobacteriota</taxon>
        <taxon>Fusobacteriia</taxon>
        <taxon>Fusobacteriales</taxon>
        <taxon>Haliovirgaceae</taxon>
        <taxon>Haliovirga</taxon>
    </lineage>
</organism>
<dbReference type="EMBL" id="AP027059">
    <property type="protein sequence ID" value="BDU49867.1"/>
    <property type="molecule type" value="Genomic_DNA"/>
</dbReference>
<evidence type="ECO:0000256" key="1">
    <source>
        <dbReference type="ARBA" id="ARBA00006479"/>
    </source>
</evidence>
<dbReference type="RefSeq" id="WP_307904808.1">
    <property type="nucleotide sequence ID" value="NZ_AP027059.1"/>
</dbReference>
<reference evidence="9 10" key="1">
    <citation type="submission" date="2022-11" db="EMBL/GenBank/DDBJ databases">
        <title>Haliovirga abyssi gen. nov., sp. nov., a mesophilic fermentative bacterium isolated from the Iheya North hydrothermal field and the proposal of Haliovirgaceae fam. nov.</title>
        <authorList>
            <person name="Miyazaki U."/>
            <person name="Tame A."/>
            <person name="Miyazaki J."/>
            <person name="Takai K."/>
            <person name="Sawayama S."/>
            <person name="Kitajima M."/>
            <person name="Okamoto A."/>
            <person name="Nakagawa S."/>
        </authorList>
    </citation>
    <scope>NUCLEOTIDE SEQUENCE [LARGE SCALE GENOMIC DNA]</scope>
    <source>
        <strain evidence="9 10">IC12</strain>
    </source>
</reference>
<dbReference type="GO" id="GO:0005737">
    <property type="term" value="C:cytoplasm"/>
    <property type="evidence" value="ECO:0007669"/>
    <property type="project" value="InterPro"/>
</dbReference>
<comment type="similarity">
    <text evidence="1">Belongs to the ROK (NagC/XylR) family.</text>
</comment>
<dbReference type="GO" id="GO:0004340">
    <property type="term" value="F:glucokinase activity"/>
    <property type="evidence" value="ECO:0007669"/>
    <property type="project" value="UniProtKB-EC"/>
</dbReference>
<dbReference type="InterPro" id="IPR004654">
    <property type="entry name" value="ROK_glcA"/>
</dbReference>
<evidence type="ECO:0000256" key="4">
    <source>
        <dbReference type="ARBA" id="ARBA00022679"/>
    </source>
</evidence>
<dbReference type="Pfam" id="PF00480">
    <property type="entry name" value="ROK"/>
    <property type="match status" value="1"/>
</dbReference>
<evidence type="ECO:0000256" key="5">
    <source>
        <dbReference type="ARBA" id="ARBA00022741"/>
    </source>
</evidence>
<evidence type="ECO:0000256" key="8">
    <source>
        <dbReference type="ARBA" id="ARBA00032386"/>
    </source>
</evidence>
<dbReference type="NCBIfam" id="TIGR00744">
    <property type="entry name" value="ROK_glcA_fam"/>
    <property type="match status" value="1"/>
</dbReference>
<keyword evidence="4" id="KW-0808">Transferase</keyword>
<dbReference type="InterPro" id="IPR000600">
    <property type="entry name" value="ROK"/>
</dbReference>
<protein>
    <recommendedName>
        <fullName evidence="3">Glucokinase</fullName>
        <ecNumber evidence="2">2.7.1.2</ecNumber>
    </recommendedName>
    <alternativeName>
        <fullName evidence="8">Glucose kinase</fullName>
    </alternativeName>
</protein>
<gene>
    <name evidence="9" type="ORF">HLVA_04360</name>
</gene>
<sequence>MLKYVVGIDVGGTNIKAGILKNNGEILKTYSIKTEAFNGAEDVLNRIKNLVEKMLDENNVYKADVLGIGMGIPGPVNTDTGVVNFCANMVGWENFPAAEKLEKLTGLKVKVGNDVNVITLGEDWLGAAKGYKNVLGITLGTGIGGGIILNGHLISGTNGAAGEIGHMKVIEDGKLCGCGQKGCWEAYASATGLEREAVSRLRVNRDTLIWEVVNGNFSKVNAKVIFDAAKKGDKFALDLVDYEVKYLSIGLSNLINILNPEIVVIGGGVSLAGDILFNKLNKALEKDTLKVSLDAVKIVPAKLGNSAGLVGAAALIVLG</sequence>
<dbReference type="EC" id="2.7.1.2" evidence="2"/>